<dbReference type="HOGENOM" id="CLU_106650_2_0_6"/>
<dbReference type="OrthoDB" id="9773582at2"/>
<organism evidence="3 4">
    <name type="scientific">Psychromonas ingrahamii (strain DSM 17664 / CCUG 51855 / 37)</name>
    <dbReference type="NCBI Taxonomy" id="357804"/>
    <lineage>
        <taxon>Bacteria</taxon>
        <taxon>Pseudomonadati</taxon>
        <taxon>Pseudomonadota</taxon>
        <taxon>Gammaproteobacteria</taxon>
        <taxon>Alteromonadales</taxon>
        <taxon>Psychromonadaceae</taxon>
        <taxon>Psychromonas</taxon>
    </lineage>
</organism>
<dbReference type="InterPro" id="IPR036938">
    <property type="entry name" value="PAP2/HPO_sf"/>
</dbReference>
<reference evidence="3 4" key="1">
    <citation type="submission" date="2007-01" db="EMBL/GenBank/DDBJ databases">
        <title>Complete sequence of Psychromonas ingrahamii 37.</title>
        <authorList>
            <consortium name="US DOE Joint Genome Institute"/>
            <person name="Copeland A."/>
            <person name="Lucas S."/>
            <person name="Lapidus A."/>
            <person name="Barry K."/>
            <person name="Detter J.C."/>
            <person name="Glavina del Rio T."/>
            <person name="Hammon N."/>
            <person name="Israni S."/>
            <person name="Dalin E."/>
            <person name="Tice H."/>
            <person name="Pitluck S."/>
            <person name="Thompson L.S."/>
            <person name="Brettin T."/>
            <person name="Bruce D."/>
            <person name="Han C."/>
            <person name="Tapia R."/>
            <person name="Schmutz J."/>
            <person name="Larimer F."/>
            <person name="Land M."/>
            <person name="Hauser L."/>
            <person name="Kyrpides N."/>
            <person name="Ivanova N."/>
            <person name="Staley J."/>
            <person name="Richardson P."/>
        </authorList>
    </citation>
    <scope>NUCLEOTIDE SEQUENCE [LARGE SCALE GENOMIC DNA]</scope>
    <source>
        <strain evidence="3 4">37</strain>
    </source>
</reference>
<dbReference type="eggNOG" id="COG0671">
    <property type="taxonomic scope" value="Bacteria"/>
</dbReference>
<sequence>MSVFNNKKTLLCLLLFSPLSQAAGTTETSGDIITALLPAIGYGSTFYMDDSEGREQFYYSFATNAAVTFGLKELVDKKRPNGEDNKSFPSGHTSLSFQSATFIQQRYGWKYAIPAYIAATYVGYSRVESDNHYMEDVIAGAAIGSLSSWLFTQSYEGFTITPTVSNGNYGLMINRRW</sequence>
<dbReference type="AlphaFoldDB" id="A1SVI3"/>
<dbReference type="InterPro" id="IPR000326">
    <property type="entry name" value="PAP2/HPO"/>
</dbReference>
<proteinExistence type="predicted"/>
<evidence type="ECO:0000313" key="3">
    <source>
        <dbReference type="EMBL" id="ABM03498.1"/>
    </source>
</evidence>
<feature type="signal peptide" evidence="1">
    <location>
        <begin position="1"/>
        <end position="22"/>
    </location>
</feature>
<gene>
    <name evidence="3" type="ordered locus">Ping_1712</name>
</gene>
<keyword evidence="1" id="KW-0732">Signal</keyword>
<dbReference type="KEGG" id="pin:Ping_1712"/>
<dbReference type="RefSeq" id="WP_011770058.1">
    <property type="nucleotide sequence ID" value="NC_008709.1"/>
</dbReference>
<evidence type="ECO:0000259" key="2">
    <source>
        <dbReference type="SMART" id="SM00014"/>
    </source>
</evidence>
<dbReference type="SMART" id="SM00014">
    <property type="entry name" value="acidPPc"/>
    <property type="match status" value="1"/>
</dbReference>
<accession>A1SVI3</accession>
<evidence type="ECO:0000313" key="4">
    <source>
        <dbReference type="Proteomes" id="UP000000639"/>
    </source>
</evidence>
<feature type="chain" id="PRO_5002637093" evidence="1">
    <location>
        <begin position="23"/>
        <end position="177"/>
    </location>
</feature>
<dbReference type="SUPFAM" id="SSF48317">
    <property type="entry name" value="Acid phosphatase/Vanadium-dependent haloperoxidase"/>
    <property type="match status" value="1"/>
</dbReference>
<dbReference type="STRING" id="357804.Ping_1712"/>
<protein>
    <submittedName>
        <fullName evidence="3">Phosphoesterase, PA-phosphatase related protein</fullName>
    </submittedName>
</protein>
<evidence type="ECO:0000256" key="1">
    <source>
        <dbReference type="SAM" id="SignalP"/>
    </source>
</evidence>
<name>A1SVI3_PSYIN</name>
<dbReference type="Proteomes" id="UP000000639">
    <property type="component" value="Chromosome"/>
</dbReference>
<dbReference type="CDD" id="cd03394">
    <property type="entry name" value="PAP2_like_5"/>
    <property type="match status" value="1"/>
</dbReference>
<dbReference type="Gene3D" id="1.20.144.10">
    <property type="entry name" value="Phosphatidic acid phosphatase type 2/haloperoxidase"/>
    <property type="match status" value="1"/>
</dbReference>
<keyword evidence="4" id="KW-1185">Reference proteome</keyword>
<feature type="domain" description="Phosphatidic acid phosphatase type 2/haloperoxidase" evidence="2">
    <location>
        <begin position="55"/>
        <end position="152"/>
    </location>
</feature>
<dbReference type="Pfam" id="PF01569">
    <property type="entry name" value="PAP2"/>
    <property type="match status" value="1"/>
</dbReference>
<dbReference type="EMBL" id="CP000510">
    <property type="protein sequence ID" value="ABM03498.1"/>
    <property type="molecule type" value="Genomic_DNA"/>
</dbReference>